<keyword evidence="2" id="KW-1185">Reference proteome</keyword>
<sequence>MCTSILLQLHSRCACAPFTRAVLCASGRATGYEGAAGRAYTDLDEVSFLARLLLPSPFAQVAIYSLLYTYTHHPLFLALSSLYPHARPRPFLLKFSHCIRRARPLPYESPRSCLLTFLHPPTLRSALLFPSILLPSPLHSLLPNVHDPNTFSSQTLARPLAVLPSGGPTLYHQRHFFLRTPTLFPSIADYVSMASAPQPRPFSSAWLTFPSVQPAFSPSSLSFLYHPPSFPP</sequence>
<gene>
    <name evidence="1" type="ORF">B0H16DRAFT_1770697</name>
</gene>
<proteinExistence type="predicted"/>
<dbReference type="Proteomes" id="UP001215598">
    <property type="component" value="Unassembled WGS sequence"/>
</dbReference>
<accession>A0AAD7I012</accession>
<comment type="caution">
    <text evidence="1">The sequence shown here is derived from an EMBL/GenBank/DDBJ whole genome shotgun (WGS) entry which is preliminary data.</text>
</comment>
<dbReference type="EMBL" id="JARKIB010000148">
    <property type="protein sequence ID" value="KAJ7732010.1"/>
    <property type="molecule type" value="Genomic_DNA"/>
</dbReference>
<evidence type="ECO:0000313" key="1">
    <source>
        <dbReference type="EMBL" id="KAJ7732010.1"/>
    </source>
</evidence>
<name>A0AAD7I012_9AGAR</name>
<evidence type="ECO:0000313" key="2">
    <source>
        <dbReference type="Proteomes" id="UP001215598"/>
    </source>
</evidence>
<protein>
    <submittedName>
        <fullName evidence="1">Uncharacterized protein</fullName>
    </submittedName>
</protein>
<organism evidence="1 2">
    <name type="scientific">Mycena metata</name>
    <dbReference type="NCBI Taxonomy" id="1033252"/>
    <lineage>
        <taxon>Eukaryota</taxon>
        <taxon>Fungi</taxon>
        <taxon>Dikarya</taxon>
        <taxon>Basidiomycota</taxon>
        <taxon>Agaricomycotina</taxon>
        <taxon>Agaricomycetes</taxon>
        <taxon>Agaricomycetidae</taxon>
        <taxon>Agaricales</taxon>
        <taxon>Marasmiineae</taxon>
        <taxon>Mycenaceae</taxon>
        <taxon>Mycena</taxon>
    </lineage>
</organism>
<dbReference type="AlphaFoldDB" id="A0AAD7I012"/>
<reference evidence="1" key="1">
    <citation type="submission" date="2023-03" db="EMBL/GenBank/DDBJ databases">
        <title>Massive genome expansion in bonnet fungi (Mycena s.s.) driven by repeated elements and novel gene families across ecological guilds.</title>
        <authorList>
            <consortium name="Lawrence Berkeley National Laboratory"/>
            <person name="Harder C.B."/>
            <person name="Miyauchi S."/>
            <person name="Viragh M."/>
            <person name="Kuo A."/>
            <person name="Thoen E."/>
            <person name="Andreopoulos B."/>
            <person name="Lu D."/>
            <person name="Skrede I."/>
            <person name="Drula E."/>
            <person name="Henrissat B."/>
            <person name="Morin E."/>
            <person name="Kohler A."/>
            <person name="Barry K."/>
            <person name="LaButti K."/>
            <person name="Morin E."/>
            <person name="Salamov A."/>
            <person name="Lipzen A."/>
            <person name="Mereny Z."/>
            <person name="Hegedus B."/>
            <person name="Baldrian P."/>
            <person name="Stursova M."/>
            <person name="Weitz H."/>
            <person name="Taylor A."/>
            <person name="Grigoriev I.V."/>
            <person name="Nagy L.G."/>
            <person name="Martin F."/>
            <person name="Kauserud H."/>
        </authorList>
    </citation>
    <scope>NUCLEOTIDE SEQUENCE</scope>
    <source>
        <strain evidence="1">CBHHK182m</strain>
    </source>
</reference>